<evidence type="ECO:0000259" key="1">
    <source>
        <dbReference type="PROSITE" id="PS01124"/>
    </source>
</evidence>
<dbReference type="Proteomes" id="UP000269015">
    <property type="component" value="Chromosome"/>
</dbReference>
<dbReference type="GO" id="GO:0043565">
    <property type="term" value="F:sequence-specific DNA binding"/>
    <property type="evidence" value="ECO:0007669"/>
    <property type="project" value="InterPro"/>
</dbReference>
<evidence type="ECO:0000313" key="2">
    <source>
        <dbReference type="EMBL" id="AZB20518.1"/>
    </source>
</evidence>
<organism evidence="2 3">
    <name type="scientific">Chryseobacterium indologenes</name>
    <name type="common">Flavobacterium indologenes</name>
    <dbReference type="NCBI Taxonomy" id="253"/>
    <lineage>
        <taxon>Bacteria</taxon>
        <taxon>Pseudomonadati</taxon>
        <taxon>Bacteroidota</taxon>
        <taxon>Flavobacteriia</taxon>
        <taxon>Flavobacteriales</taxon>
        <taxon>Weeksellaceae</taxon>
        <taxon>Chryseobacterium group</taxon>
        <taxon>Chryseobacterium</taxon>
    </lineage>
</organism>
<dbReference type="RefSeq" id="WP_061085365.1">
    <property type="nucleotide sequence ID" value="NZ_CP033930.1"/>
</dbReference>
<dbReference type="Pfam" id="PF20240">
    <property type="entry name" value="DUF6597"/>
    <property type="match status" value="1"/>
</dbReference>
<protein>
    <submittedName>
        <fullName evidence="2">AraC family transcriptional regulator</fullName>
    </submittedName>
</protein>
<reference evidence="2 3" key="1">
    <citation type="submission" date="2018-11" db="EMBL/GenBank/DDBJ databases">
        <title>Proposal to divide the Flavobacteriaceae and reorganize its genera based on Amino Acid Identity values calculated from whole genome sequences.</title>
        <authorList>
            <person name="Nicholson A.C."/>
            <person name="Gulvik C.A."/>
            <person name="Whitney A.M."/>
            <person name="Humrighouse B.W."/>
            <person name="Bell M."/>
            <person name="Holmes B."/>
            <person name="Steigerwalt A.G."/>
            <person name="Villarma A."/>
            <person name="Sheth M."/>
            <person name="Batra D."/>
            <person name="Pryor J."/>
            <person name="Bernardet J.-F."/>
            <person name="Hugo C."/>
            <person name="Kampfer P."/>
            <person name="Newman J."/>
            <person name="McQuiston J.R."/>
        </authorList>
    </citation>
    <scope>NUCLEOTIDE SEQUENCE [LARGE SCALE GENOMIC DNA]</scope>
    <source>
        <strain evidence="2 3">H5559</strain>
    </source>
</reference>
<feature type="domain" description="HTH araC/xylS-type" evidence="1">
    <location>
        <begin position="159"/>
        <end position="264"/>
    </location>
</feature>
<dbReference type="PROSITE" id="PS01124">
    <property type="entry name" value="HTH_ARAC_FAMILY_2"/>
    <property type="match status" value="1"/>
</dbReference>
<name>A0AAD1DXX8_CHRID</name>
<gene>
    <name evidence="2" type="ORF">EG352_10690</name>
</gene>
<accession>A0AAD1DXX8</accession>
<dbReference type="InterPro" id="IPR046532">
    <property type="entry name" value="DUF6597"/>
</dbReference>
<dbReference type="EMBL" id="CP033930">
    <property type="protein sequence ID" value="AZB20518.1"/>
    <property type="molecule type" value="Genomic_DNA"/>
</dbReference>
<evidence type="ECO:0000313" key="3">
    <source>
        <dbReference type="Proteomes" id="UP000269015"/>
    </source>
</evidence>
<dbReference type="SMART" id="SM00342">
    <property type="entry name" value="HTH_ARAC"/>
    <property type="match status" value="1"/>
</dbReference>
<dbReference type="InterPro" id="IPR018060">
    <property type="entry name" value="HTH_AraC"/>
</dbReference>
<dbReference type="GO" id="GO:0003700">
    <property type="term" value="F:DNA-binding transcription factor activity"/>
    <property type="evidence" value="ECO:0007669"/>
    <property type="project" value="InterPro"/>
</dbReference>
<dbReference type="Gene3D" id="1.10.10.60">
    <property type="entry name" value="Homeodomain-like"/>
    <property type="match status" value="1"/>
</dbReference>
<dbReference type="AlphaFoldDB" id="A0AAD1DXX8"/>
<proteinExistence type="predicted"/>
<sequence length="274" mass="32327">MQNVKQEYREHRIPATQEFENVFTHFYFAENGSEHPVTKTLVPTYQTILLFCFGEQVSMSTHEKTIITVDECMVFGPVRQSFDYTLPSKTSILVANFKDDAFYRFFGKGAIESHVVQHPDDLLKENCFANLWYQLTTLQSPEEQVNFILNFCRPYLRARDQTSLLLSNFEQDHLNPVKTIAEQIQQTERNIQHKQKKQFGYSLKEINRYLRFLKAIRLIEEESAGPTKISWFNIIDQCGYYDQSQLIHDFKHFLHISPAKYLKFQQDICNPKSE</sequence>